<dbReference type="OrthoDB" id="9806249at2"/>
<dbReference type="GO" id="GO:0016301">
    <property type="term" value="F:kinase activity"/>
    <property type="evidence" value="ECO:0007669"/>
    <property type="project" value="UniProtKB-KW"/>
</dbReference>
<dbReference type="PANTHER" id="PTHR10584">
    <property type="entry name" value="SUGAR KINASE"/>
    <property type="match status" value="1"/>
</dbReference>
<keyword evidence="6" id="KW-1185">Reference proteome</keyword>
<dbReference type="Pfam" id="PF00294">
    <property type="entry name" value="PfkB"/>
    <property type="match status" value="1"/>
</dbReference>
<dbReference type="PROSITE" id="PS00584">
    <property type="entry name" value="PFKB_KINASES_2"/>
    <property type="match status" value="1"/>
</dbReference>
<dbReference type="AlphaFoldDB" id="A0A285CS43"/>
<evidence type="ECO:0000256" key="2">
    <source>
        <dbReference type="ARBA" id="ARBA00022777"/>
    </source>
</evidence>
<organism evidence="5 6">
    <name type="scientific">Bacillus oleivorans</name>
    <dbReference type="NCBI Taxonomy" id="1448271"/>
    <lineage>
        <taxon>Bacteria</taxon>
        <taxon>Bacillati</taxon>
        <taxon>Bacillota</taxon>
        <taxon>Bacilli</taxon>
        <taxon>Bacillales</taxon>
        <taxon>Bacillaceae</taxon>
        <taxon>Bacillus</taxon>
    </lineage>
</organism>
<dbReference type="InterPro" id="IPR011611">
    <property type="entry name" value="PfkB_dom"/>
</dbReference>
<name>A0A285CS43_9BACI</name>
<keyword evidence="3" id="KW-0238">DNA-binding</keyword>
<evidence type="ECO:0000256" key="3">
    <source>
        <dbReference type="ARBA" id="ARBA00023125"/>
    </source>
</evidence>
<dbReference type="GO" id="GO:0003677">
    <property type="term" value="F:DNA binding"/>
    <property type="evidence" value="ECO:0007669"/>
    <property type="project" value="UniProtKB-KW"/>
</dbReference>
<dbReference type="SUPFAM" id="SSF53613">
    <property type="entry name" value="Ribokinase-like"/>
    <property type="match status" value="1"/>
</dbReference>
<dbReference type="Gene3D" id="3.40.1190.20">
    <property type="match status" value="1"/>
</dbReference>
<keyword evidence="1" id="KW-0808">Transferase</keyword>
<dbReference type="InterPro" id="IPR029056">
    <property type="entry name" value="Ribokinase-like"/>
</dbReference>
<gene>
    <name evidence="5" type="ORF">SAMN05877753_104104</name>
</gene>
<dbReference type="Gene3D" id="1.10.10.10">
    <property type="entry name" value="Winged helix-like DNA-binding domain superfamily/Winged helix DNA-binding domain"/>
    <property type="match status" value="1"/>
</dbReference>
<dbReference type="RefSeq" id="WP_097158508.1">
    <property type="nucleotide sequence ID" value="NZ_JBEPMQ010000010.1"/>
</dbReference>
<protein>
    <submittedName>
        <fullName evidence="5">Pseudouridine kinase</fullName>
    </submittedName>
</protein>
<dbReference type="Pfam" id="PF13412">
    <property type="entry name" value="HTH_24"/>
    <property type="match status" value="1"/>
</dbReference>
<dbReference type="InterPro" id="IPR011991">
    <property type="entry name" value="ArsR-like_HTH"/>
</dbReference>
<dbReference type="CDD" id="cd00090">
    <property type="entry name" value="HTH_ARSR"/>
    <property type="match status" value="1"/>
</dbReference>
<dbReference type="InterPro" id="IPR036390">
    <property type="entry name" value="WH_DNA-bd_sf"/>
</dbReference>
<dbReference type="Proteomes" id="UP000219546">
    <property type="component" value="Unassembled WGS sequence"/>
</dbReference>
<dbReference type="PROSITE" id="PS00583">
    <property type="entry name" value="PFKB_KINASES_1"/>
    <property type="match status" value="1"/>
</dbReference>
<evidence type="ECO:0000313" key="5">
    <source>
        <dbReference type="EMBL" id="SNX70409.1"/>
    </source>
</evidence>
<evidence type="ECO:0000259" key="4">
    <source>
        <dbReference type="Pfam" id="PF00294"/>
    </source>
</evidence>
<evidence type="ECO:0000313" key="6">
    <source>
        <dbReference type="Proteomes" id="UP000219546"/>
    </source>
</evidence>
<feature type="domain" description="Carbohydrate kinase PfkB" evidence="4">
    <location>
        <begin position="61"/>
        <end position="349"/>
    </location>
</feature>
<proteinExistence type="predicted"/>
<dbReference type="InterPro" id="IPR036388">
    <property type="entry name" value="WH-like_DNA-bd_sf"/>
</dbReference>
<evidence type="ECO:0000256" key="1">
    <source>
        <dbReference type="ARBA" id="ARBA00022679"/>
    </source>
</evidence>
<dbReference type="InterPro" id="IPR002173">
    <property type="entry name" value="Carboh/pur_kinase_PfkB_CS"/>
</dbReference>
<sequence>MNEKELMIVDIIKENPFISQNEIAERTGLSRSAVAGYISVLTKQGKILGRAYILPEKINFTCIGGANFDQKLQVYNKIIYGTSNPAFSVKACGGVARNVAENLGRLGCGVSLITVVGDDYEGQWLLDYTKDFVDITSSQVWPEEATGTYTAILNANGEMELAIADMGIYSKVNIPFIDKRWGYLSSADMILMDTNFSKGVLEHVIRRCSEEDLPLTIAPVSSPKAKKLPQQLNGVTWLIANQEEAEVIANQSITSDGDYFKAAEKMVKKGVENVVITRGDKGLMFYTKRGEAGAVIPPKIEVKDVTGAGDSLVAGVLYGNSKGFSIEDSCKLGVASSILTLQTTETVYSSMNHSKLLETYHKYFS</sequence>
<accession>A0A285CS43</accession>
<reference evidence="5 6" key="1">
    <citation type="submission" date="2017-08" db="EMBL/GenBank/DDBJ databases">
        <authorList>
            <person name="de Groot N.N."/>
        </authorList>
    </citation>
    <scope>NUCLEOTIDE SEQUENCE [LARGE SCALE GENOMIC DNA]</scope>
    <source>
        <strain evidence="5 6">JC228</strain>
    </source>
</reference>
<dbReference type="EMBL" id="OAOP01000004">
    <property type="protein sequence ID" value="SNX70409.1"/>
    <property type="molecule type" value="Genomic_DNA"/>
</dbReference>
<keyword evidence="2 5" id="KW-0418">Kinase</keyword>
<dbReference type="PANTHER" id="PTHR10584:SF166">
    <property type="entry name" value="RIBOKINASE"/>
    <property type="match status" value="1"/>
</dbReference>
<dbReference type="CDD" id="cd01941">
    <property type="entry name" value="YeiC_kinase_like"/>
    <property type="match status" value="1"/>
</dbReference>
<dbReference type="SUPFAM" id="SSF46785">
    <property type="entry name" value="Winged helix' DNA-binding domain"/>
    <property type="match status" value="1"/>
</dbReference>